<sequence length="100" mass="11811">MVFILMNAYVLLEFSSKNDMDEAHFYICATINSEMLHHDIARRLYYMEKERLLVEKIGHFVELFMDVNSDILLFCKSGIVCEPDMKCPVIANSHWNRQMC</sequence>
<comment type="caution">
    <text evidence="1">The sequence shown here is derived from an EMBL/GenBank/DDBJ whole genome shotgun (WGS) entry which is preliminary data.</text>
</comment>
<dbReference type="Proteomes" id="UP001152523">
    <property type="component" value="Unassembled WGS sequence"/>
</dbReference>
<reference evidence="1" key="1">
    <citation type="submission" date="2022-07" db="EMBL/GenBank/DDBJ databases">
        <authorList>
            <person name="Macas J."/>
            <person name="Novak P."/>
            <person name="Neumann P."/>
        </authorList>
    </citation>
    <scope>NUCLEOTIDE SEQUENCE</scope>
</reference>
<evidence type="ECO:0000313" key="1">
    <source>
        <dbReference type="EMBL" id="CAH9090525.1"/>
    </source>
</evidence>
<gene>
    <name evidence="1" type="ORF">CEPIT_LOCUS11320</name>
</gene>
<accession>A0AAV0D3V2</accession>
<dbReference type="EMBL" id="CAMAPF010000064">
    <property type="protein sequence ID" value="CAH9090525.1"/>
    <property type="molecule type" value="Genomic_DNA"/>
</dbReference>
<evidence type="ECO:0000313" key="2">
    <source>
        <dbReference type="Proteomes" id="UP001152523"/>
    </source>
</evidence>
<organism evidence="1 2">
    <name type="scientific">Cuscuta epithymum</name>
    <dbReference type="NCBI Taxonomy" id="186058"/>
    <lineage>
        <taxon>Eukaryota</taxon>
        <taxon>Viridiplantae</taxon>
        <taxon>Streptophyta</taxon>
        <taxon>Embryophyta</taxon>
        <taxon>Tracheophyta</taxon>
        <taxon>Spermatophyta</taxon>
        <taxon>Magnoliopsida</taxon>
        <taxon>eudicotyledons</taxon>
        <taxon>Gunneridae</taxon>
        <taxon>Pentapetalae</taxon>
        <taxon>asterids</taxon>
        <taxon>lamiids</taxon>
        <taxon>Solanales</taxon>
        <taxon>Convolvulaceae</taxon>
        <taxon>Cuscuteae</taxon>
        <taxon>Cuscuta</taxon>
        <taxon>Cuscuta subgen. Cuscuta</taxon>
    </lineage>
</organism>
<keyword evidence="2" id="KW-1185">Reference proteome</keyword>
<dbReference type="AlphaFoldDB" id="A0AAV0D3V2"/>
<name>A0AAV0D3V2_9ASTE</name>
<proteinExistence type="predicted"/>
<protein>
    <submittedName>
        <fullName evidence="1">Uncharacterized protein</fullName>
    </submittedName>
</protein>